<gene>
    <name evidence="2" type="ORF">RI536_18125</name>
</gene>
<proteinExistence type="predicted"/>
<accession>A0AAW8VZX2</accession>
<sequence>MKNTNKVVEAEIWRNIKGFGGVYQVSSLGNVRSVDRVVKVGNHTRFAKGKPIKPHDNGTGYYQATLSFDSKTFSVLIHRLVMDTFMPISKSEADVLTDIDHIDSNPANNSLKNLRRCTHADNLRKEHRMNQIRHACVLINGETGEIELRAKSIKQMAELLNINKSTLATYIRNNKPLPNGLIVKRDYNNTDKQANKAKEVA</sequence>
<name>A0AAW8VZX2_LACPE</name>
<dbReference type="EMBL" id="JAVLAQ010000006">
    <property type="protein sequence ID" value="MDT6991949.1"/>
    <property type="molecule type" value="Genomic_DNA"/>
</dbReference>
<evidence type="ECO:0000313" key="2">
    <source>
        <dbReference type="EMBL" id="MDT6991949.1"/>
    </source>
</evidence>
<protein>
    <submittedName>
        <fullName evidence="2">NUMOD4 domain-containing protein</fullName>
    </submittedName>
</protein>
<feature type="domain" description="NUMOD4" evidence="1">
    <location>
        <begin position="11"/>
        <end position="67"/>
    </location>
</feature>
<comment type="caution">
    <text evidence="2">The sequence shown here is derived from an EMBL/GenBank/DDBJ whole genome shotgun (WGS) entry which is preliminary data.</text>
</comment>
<evidence type="ECO:0000259" key="1">
    <source>
        <dbReference type="Pfam" id="PF07463"/>
    </source>
</evidence>
<dbReference type="GO" id="GO:0016788">
    <property type="term" value="F:hydrolase activity, acting on ester bonds"/>
    <property type="evidence" value="ECO:0007669"/>
    <property type="project" value="InterPro"/>
</dbReference>
<dbReference type="InterPro" id="IPR010902">
    <property type="entry name" value="NUMOD4"/>
</dbReference>
<dbReference type="RefSeq" id="WP_216780855.1">
    <property type="nucleotide sequence ID" value="NZ_JAGXBR010000044.1"/>
</dbReference>
<reference evidence="2" key="1">
    <citation type="submission" date="2023-08" db="EMBL/GenBank/DDBJ databases">
        <authorList>
            <person name="Page C.A."/>
            <person name="Perez-Diaz I.M."/>
        </authorList>
    </citation>
    <scope>NUCLEOTIDE SEQUENCE</scope>
    <source>
        <strain evidence="2">7.8.46</strain>
    </source>
</reference>
<dbReference type="Pfam" id="PF07463">
    <property type="entry name" value="NUMOD4"/>
    <property type="match status" value="1"/>
</dbReference>
<organism evidence="2 3">
    <name type="scientific">Lactiplantibacillus pentosus</name>
    <name type="common">Lactobacillus pentosus</name>
    <dbReference type="NCBI Taxonomy" id="1589"/>
    <lineage>
        <taxon>Bacteria</taxon>
        <taxon>Bacillati</taxon>
        <taxon>Bacillota</taxon>
        <taxon>Bacilli</taxon>
        <taxon>Lactobacillales</taxon>
        <taxon>Lactobacillaceae</taxon>
        <taxon>Lactiplantibacillus</taxon>
    </lineage>
</organism>
<dbReference type="Proteomes" id="UP001267003">
    <property type="component" value="Unassembled WGS sequence"/>
</dbReference>
<dbReference type="AlphaFoldDB" id="A0AAW8VZX2"/>
<evidence type="ECO:0000313" key="3">
    <source>
        <dbReference type="Proteomes" id="UP001267003"/>
    </source>
</evidence>